<reference evidence="2 3" key="1">
    <citation type="submission" date="2019-04" db="EMBL/GenBank/DDBJ databases">
        <title>Microbes associate with the intestines of laboratory mice.</title>
        <authorList>
            <person name="Navarre W."/>
            <person name="Wong E."/>
            <person name="Huang K."/>
            <person name="Tropini C."/>
            <person name="Ng K."/>
            <person name="Yu B."/>
        </authorList>
    </citation>
    <scope>NUCLEOTIDE SEQUENCE [LARGE SCALE GENOMIC DNA]</scope>
    <source>
        <strain evidence="2 3">NM63_1-25</strain>
    </source>
</reference>
<evidence type="ECO:0000259" key="1">
    <source>
        <dbReference type="Pfam" id="PF00456"/>
    </source>
</evidence>
<dbReference type="CDD" id="cd02012">
    <property type="entry name" value="TPP_TK"/>
    <property type="match status" value="1"/>
</dbReference>
<dbReference type="Gene3D" id="3.40.50.970">
    <property type="match status" value="1"/>
</dbReference>
<evidence type="ECO:0000313" key="2">
    <source>
        <dbReference type="EMBL" id="TGY30629.1"/>
    </source>
</evidence>
<dbReference type="EMBL" id="SRYX01000064">
    <property type="protein sequence ID" value="TGY30629.1"/>
    <property type="molecule type" value="Genomic_DNA"/>
</dbReference>
<dbReference type="RefSeq" id="WP_136000154.1">
    <property type="nucleotide sequence ID" value="NZ_SRYX01000064.1"/>
</dbReference>
<evidence type="ECO:0000313" key="3">
    <source>
        <dbReference type="Proteomes" id="UP000309566"/>
    </source>
</evidence>
<feature type="domain" description="Transketolase N-terminal" evidence="1">
    <location>
        <begin position="10"/>
        <end position="247"/>
    </location>
</feature>
<dbReference type="Proteomes" id="UP000309566">
    <property type="component" value="Unassembled WGS sequence"/>
</dbReference>
<proteinExistence type="predicted"/>
<organism evidence="2 3">
    <name type="scientific">Bacteroides caecimuris</name>
    <dbReference type="NCBI Taxonomy" id="1796613"/>
    <lineage>
        <taxon>Bacteria</taxon>
        <taxon>Pseudomonadati</taxon>
        <taxon>Bacteroidota</taxon>
        <taxon>Bacteroidia</taxon>
        <taxon>Bacteroidales</taxon>
        <taxon>Bacteroidaceae</taxon>
        <taxon>Bacteroides</taxon>
    </lineage>
</organism>
<dbReference type="PANTHER" id="PTHR47514:SF2">
    <property type="entry name" value="TRANSKETOLASE"/>
    <property type="match status" value="1"/>
</dbReference>
<name>A0A4S2CPK6_9BACE</name>
<dbReference type="InterPro" id="IPR029061">
    <property type="entry name" value="THDP-binding"/>
</dbReference>
<accession>A0A4S2CPK6</accession>
<dbReference type="SUPFAM" id="SSF52518">
    <property type="entry name" value="Thiamin diphosphate-binding fold (THDP-binding)"/>
    <property type="match status" value="1"/>
</dbReference>
<dbReference type="PANTHER" id="PTHR47514">
    <property type="entry name" value="TRANSKETOLASE N-TERMINAL SECTION-RELATED"/>
    <property type="match status" value="1"/>
</dbReference>
<dbReference type="AlphaFoldDB" id="A0A4S2CPK6"/>
<gene>
    <name evidence="2" type="ORF">E5353_14385</name>
</gene>
<sequence length="268" mass="29906">MIKDSITLSKEIRKCSLRMVYQAKASHIGGALSMVDLLSVLYSTILKYDVSNPSWEERDRFILSKGHACVSFYSTLALCGFFSMEELDDYGKNGSRLLSHTSHYIPGIEISAGSLGHGLPIACGIALAAKRRGQKYRTYVIVGDGEMDEGSNWEALLLASHLELDNLCLIIDYNKIQSLGATNEVLNLEPFKSKLEAFNWNVIQIDGHNHEAIRRAFIQAEAFLGKPTAIIADTIKGKGVSFMENELLWHYKSPNEKQYNQAIKEIEG</sequence>
<comment type="caution">
    <text evidence="2">The sequence shown here is derived from an EMBL/GenBank/DDBJ whole genome shotgun (WGS) entry which is preliminary data.</text>
</comment>
<dbReference type="Pfam" id="PF00456">
    <property type="entry name" value="Transketolase_N"/>
    <property type="match status" value="1"/>
</dbReference>
<dbReference type="InterPro" id="IPR005474">
    <property type="entry name" value="Transketolase_N"/>
</dbReference>
<protein>
    <submittedName>
        <fullName evidence="2">Transketolase</fullName>
    </submittedName>
</protein>